<feature type="compositionally biased region" description="Basic and acidic residues" evidence="1">
    <location>
        <begin position="791"/>
        <end position="804"/>
    </location>
</feature>
<feature type="region of interest" description="Disordered" evidence="1">
    <location>
        <begin position="669"/>
        <end position="750"/>
    </location>
</feature>
<feature type="region of interest" description="Disordered" evidence="1">
    <location>
        <begin position="563"/>
        <end position="643"/>
    </location>
</feature>
<proteinExistence type="predicted"/>
<name>A0A8B7BQ19_PHODC</name>
<feature type="region of interest" description="Disordered" evidence="1">
    <location>
        <begin position="331"/>
        <end position="430"/>
    </location>
</feature>
<gene>
    <name evidence="3 4 5" type="primary">LOC103702326</name>
</gene>
<dbReference type="RefSeq" id="XP_017697522.2">
    <property type="nucleotide sequence ID" value="XM_017842033.2"/>
</dbReference>
<accession>A0A8B7BQ19</accession>
<feature type="compositionally biased region" description="Polar residues" evidence="1">
    <location>
        <begin position="591"/>
        <end position="604"/>
    </location>
</feature>
<dbReference type="RefSeq" id="XP_008782922.2">
    <property type="nucleotide sequence ID" value="XM_008784700.2"/>
</dbReference>
<feature type="region of interest" description="Disordered" evidence="1">
    <location>
        <begin position="878"/>
        <end position="914"/>
    </location>
</feature>
<feature type="region of interest" description="Disordered" evidence="1">
    <location>
        <begin position="1364"/>
        <end position="1402"/>
    </location>
</feature>
<feature type="region of interest" description="Disordered" evidence="1">
    <location>
        <begin position="775"/>
        <end position="822"/>
    </location>
</feature>
<feature type="compositionally biased region" description="Low complexity" evidence="1">
    <location>
        <begin position="297"/>
        <end position="310"/>
    </location>
</feature>
<feature type="compositionally biased region" description="Basic and acidic residues" evidence="1">
    <location>
        <begin position="1376"/>
        <end position="1389"/>
    </location>
</feature>
<feature type="compositionally biased region" description="Basic and acidic residues" evidence="1">
    <location>
        <begin position="353"/>
        <end position="369"/>
    </location>
</feature>
<feature type="compositionally biased region" description="Low complexity" evidence="1">
    <location>
        <begin position="336"/>
        <end position="352"/>
    </location>
</feature>
<evidence type="ECO:0000313" key="4">
    <source>
        <dbReference type="RefSeq" id="XP_017697522.2"/>
    </source>
</evidence>
<feature type="compositionally biased region" description="Polar residues" evidence="1">
    <location>
        <begin position="1050"/>
        <end position="1064"/>
    </location>
</feature>
<evidence type="ECO:0000313" key="5">
    <source>
        <dbReference type="RefSeq" id="XP_038983112.1"/>
    </source>
</evidence>
<evidence type="ECO:0000313" key="2">
    <source>
        <dbReference type="Proteomes" id="UP000228380"/>
    </source>
</evidence>
<dbReference type="Proteomes" id="UP000228380">
    <property type="component" value="Chromosome 6"/>
</dbReference>
<feature type="compositionally biased region" description="Low complexity" evidence="1">
    <location>
        <begin position="977"/>
        <end position="1000"/>
    </location>
</feature>
<feature type="compositionally biased region" description="Basic and acidic residues" evidence="1">
    <location>
        <begin position="605"/>
        <end position="617"/>
    </location>
</feature>
<feature type="compositionally biased region" description="Basic and acidic residues" evidence="1">
    <location>
        <begin position="1065"/>
        <end position="1079"/>
    </location>
</feature>
<dbReference type="PANTHER" id="PTHR31008">
    <property type="entry name" value="COP1-INTERACTING PROTEIN-RELATED"/>
    <property type="match status" value="1"/>
</dbReference>
<dbReference type="PANTHER" id="PTHR31008:SF15">
    <property type="entry name" value="GPI-ANCHORED ADHESIN-LIKE PROTEIN"/>
    <property type="match status" value="1"/>
</dbReference>
<feature type="compositionally biased region" description="Polar residues" evidence="1">
    <location>
        <begin position="400"/>
        <end position="415"/>
    </location>
</feature>
<organism evidence="2 3">
    <name type="scientific">Phoenix dactylifera</name>
    <name type="common">Date palm</name>
    <dbReference type="NCBI Taxonomy" id="42345"/>
    <lineage>
        <taxon>Eukaryota</taxon>
        <taxon>Viridiplantae</taxon>
        <taxon>Streptophyta</taxon>
        <taxon>Embryophyta</taxon>
        <taxon>Tracheophyta</taxon>
        <taxon>Spermatophyta</taxon>
        <taxon>Magnoliopsida</taxon>
        <taxon>Liliopsida</taxon>
        <taxon>Arecaceae</taxon>
        <taxon>Coryphoideae</taxon>
        <taxon>Phoeniceae</taxon>
        <taxon>Phoenix</taxon>
    </lineage>
</organism>
<keyword evidence="2" id="KW-1185">Reference proteome</keyword>
<feature type="region of interest" description="Disordered" evidence="1">
    <location>
        <begin position="228"/>
        <end position="317"/>
    </location>
</feature>
<feature type="compositionally biased region" description="Basic and acidic residues" evidence="1">
    <location>
        <begin position="695"/>
        <end position="709"/>
    </location>
</feature>
<evidence type="ECO:0000256" key="1">
    <source>
        <dbReference type="SAM" id="MobiDB-lite"/>
    </source>
</evidence>
<feature type="region of interest" description="Disordered" evidence="1">
    <location>
        <begin position="1166"/>
        <end position="1235"/>
    </location>
</feature>
<reference evidence="3 4" key="2">
    <citation type="submission" date="2025-04" db="UniProtKB">
        <authorList>
            <consortium name="RefSeq"/>
        </authorList>
    </citation>
    <scope>IDENTIFICATION</scope>
    <source>
        <tissue evidence="3 4">Young leaves</tissue>
    </source>
</reference>
<sequence>MDSDTPLDYALFQLSPRRSRCELFVSGDGKTEKLASGFLKPFITHLKVAGEQASQGVQSIKLEVEGRKNSSTWFKKGTLERFVRFVSTPEVLELVYTFDAEASQLEGARKIYLQGAGDPPSGALGEHETAAADITKKELLRAIDVRLVSVKQDLTTACARAAAAGFTLDNVSELLIFADHFGAHRLNEACTRFISLCQRRPDFVCHQHLPPSLPSQWKGFDEGNVCASSGSDMSIDEPEMEPSGGKLPSNDGGGLELPKPSNSRQPQLSMAGLRARQQSKPLPRHFVEIQADKATEEPPAASVAEPAQQALGEGSRRLSVQDRINLFESKRKEQAGSSISIPGGGVSKVAAGKGEHRRLPSDVSVEKSVLRRWSGASDMSIDLNNSTNSSYNERKGSGSAAGTPTSVNFQAQSISKTEEEEASGLKDTATSCSWSDLKECPTATSSSSSSLPLSQAEIKAFCKDRDRIENEGTITSSIRSGSAVEKEQGIYRKNVSMGRIENPGLNDQAASQTQARASSGSGDCSRLKEQATIHTQRKAISEEHVKDQAAVQIPSRAVLAVAEQVGRKDQEGSWSQPREIPSGTEGVGAKDQSTLLTQSRTFVSKTEDIKVKPKGPSDSRFPFKTSSGKMEGISPESDLLTPQSQWRTYPGKLEEVGVKEAAASRVPFGSLSTKPKEDSGHLGTNFLRQSYAPDQIRKLPGWKDGRAPEEGNAVSVFPGKRAKESMEIFDSPSTSSTEQAQAVRPSKGNQELNDELQMKANELEKLFAAHKLRVQSDQIASSRRSKPADVQVDHAPKAVEKREAATPPNQIPESNLVREDSSNGIGFDANLLLKMVNNQDYGNKVKQKPGSLSPSDDCRGKFYEKYMIKRDAKLREEWGSKRAQKEAKMKAMHDSLEHSQAEMRGKFARSADGQDLTYSWRRTEKFRSFKASSALKNKDQQTLESIQGEEEDLQEFYEQVDYGQDKAYGNNLFSDGSSKSNNSRKLPSSKSLSSTTPRTPAASLPKSSTKATKAGSVKLRTQPENPLAQSVPDFSDFRKENTKPSAGISRVNTRVQSKNFSRSKSNFEEVNLVKEDKPRRSQSMRNSSVGPCELKDLSPLNSDGANLSPARFSKDRTEPVFLNKVQKNGESKSFLRKGNGLGPGAGAGVGKLEASMVSEVLEDGEDFEEMVDQHKDTPDMVKDEEELERKSAEGNPKATDFPADSESEKPRLSQEFGNFDDPGLEDGDVPRSFSQADDDMAAVSSKFNTSAGNLQASPGESPGSWNSHIQHSFSYVNETSDIDASVDSATGSPASWNFHPLNQMMEADAVRMRKKWGSAQIPMLVANASQQPRKDVTKGFKRLLKFGRKSRGVESLITDWVSASTASEGDEDTEDGRDLATRPSDDLRKTRMGYPLSSYDGFNESEVFPEQAQSLRSSIPNAPANFKLREDHLSGSSLKAPRSFFSLSTFRSKGSESKLR</sequence>
<feature type="compositionally biased region" description="Polar residues" evidence="1">
    <location>
        <begin position="731"/>
        <end position="740"/>
    </location>
</feature>
<dbReference type="RefSeq" id="XP_038983112.1">
    <property type="nucleotide sequence ID" value="XM_039127184.1"/>
</dbReference>
<feature type="compositionally biased region" description="Low complexity" evidence="1">
    <location>
        <begin position="508"/>
        <end position="521"/>
    </location>
</feature>
<reference evidence="2" key="1">
    <citation type="journal article" date="2019" name="Nat. Commun.">
        <title>Genome-wide association mapping of date palm fruit traits.</title>
        <authorList>
            <person name="Hazzouri K.M."/>
            <person name="Gros-Balthazard M."/>
            <person name="Flowers J.M."/>
            <person name="Copetti D."/>
            <person name="Lemansour A."/>
            <person name="Lebrun M."/>
            <person name="Masmoudi K."/>
            <person name="Ferrand S."/>
            <person name="Dhar M.I."/>
            <person name="Fresquez Z.A."/>
            <person name="Rosas U."/>
            <person name="Zhang J."/>
            <person name="Talag J."/>
            <person name="Lee S."/>
            <person name="Kudrna D."/>
            <person name="Powell R.F."/>
            <person name="Leitch I.J."/>
            <person name="Krueger R.R."/>
            <person name="Wing R.A."/>
            <person name="Amiri K.M.A."/>
            <person name="Purugganan M.D."/>
        </authorList>
    </citation>
    <scope>NUCLEOTIDE SEQUENCE [LARGE SCALE GENOMIC DNA]</scope>
    <source>
        <strain evidence="2">cv. Khalas</strain>
    </source>
</reference>
<feature type="region of interest" description="Disordered" evidence="1">
    <location>
        <begin position="930"/>
        <end position="1112"/>
    </location>
</feature>
<dbReference type="OrthoDB" id="767933at2759"/>
<feature type="compositionally biased region" description="Basic and acidic residues" evidence="1">
    <location>
        <begin position="1171"/>
        <end position="1192"/>
    </location>
</feature>
<feature type="region of interest" description="Disordered" evidence="1">
    <location>
        <begin position="494"/>
        <end position="527"/>
    </location>
</feature>
<feature type="compositionally biased region" description="Basic and acidic residues" evidence="1">
    <location>
        <begin position="878"/>
        <end position="905"/>
    </location>
</feature>
<feature type="compositionally biased region" description="Basic and acidic residues" evidence="1">
    <location>
        <begin position="285"/>
        <end position="296"/>
    </location>
</feature>
<evidence type="ECO:0000313" key="3">
    <source>
        <dbReference type="RefSeq" id="XP_008782922.2"/>
    </source>
</evidence>
<feature type="compositionally biased region" description="Polar residues" evidence="1">
    <location>
        <begin position="382"/>
        <end position="391"/>
    </location>
</feature>
<protein>
    <submittedName>
        <fullName evidence="3 4">Uncharacterized protein LOC103702326 isoform X1</fullName>
    </submittedName>
</protein>
<dbReference type="KEGG" id="pda:103702326"/>
<dbReference type="GeneID" id="103702326"/>